<protein>
    <recommendedName>
        <fullName evidence="1">DUF6455 domain-containing protein</fullName>
    </recommendedName>
</protein>
<reference evidence="2 3" key="1">
    <citation type="submission" date="2019-09" db="EMBL/GenBank/DDBJ databases">
        <authorList>
            <person name="Park J.-S."/>
            <person name="Choi H.-J."/>
        </authorList>
    </citation>
    <scope>NUCLEOTIDE SEQUENCE [LARGE SCALE GENOMIC DNA]</scope>
    <source>
        <strain evidence="2 3">176SS1-4</strain>
    </source>
</reference>
<accession>A0A5J5GID9</accession>
<evidence type="ECO:0000313" key="2">
    <source>
        <dbReference type="EMBL" id="KAA9007996.1"/>
    </source>
</evidence>
<dbReference type="Proteomes" id="UP000326554">
    <property type="component" value="Unassembled WGS sequence"/>
</dbReference>
<dbReference type="Pfam" id="PF20056">
    <property type="entry name" value="DUF6455"/>
    <property type="match status" value="1"/>
</dbReference>
<comment type="caution">
    <text evidence="2">The sequence shown here is derived from an EMBL/GenBank/DDBJ whole genome shotgun (WGS) entry which is preliminary data.</text>
</comment>
<dbReference type="AlphaFoldDB" id="A0A5J5GID9"/>
<sequence length="88" mass="9524">MFGLKTISRHADLTTRMASALGRDPSRSMISSPTGAERWRGAVLSCTACTQAEACGKWLETHDHADQPPAYCRGRAYFAGLPKEAEPA</sequence>
<name>A0A5J5GID9_9RHOB</name>
<evidence type="ECO:0000313" key="3">
    <source>
        <dbReference type="Proteomes" id="UP000326554"/>
    </source>
</evidence>
<dbReference type="InterPro" id="IPR045601">
    <property type="entry name" value="DUF6455"/>
</dbReference>
<feature type="domain" description="DUF6455" evidence="1">
    <location>
        <begin position="1"/>
        <end position="82"/>
    </location>
</feature>
<gene>
    <name evidence="2" type="ORF">F3S47_10820</name>
</gene>
<organism evidence="2 3">
    <name type="scientific">Histidinibacterium aquaticum</name>
    <dbReference type="NCBI Taxonomy" id="2613962"/>
    <lineage>
        <taxon>Bacteria</taxon>
        <taxon>Pseudomonadati</taxon>
        <taxon>Pseudomonadota</taxon>
        <taxon>Alphaproteobacteria</taxon>
        <taxon>Rhodobacterales</taxon>
        <taxon>Paracoccaceae</taxon>
        <taxon>Histidinibacterium</taxon>
    </lineage>
</organism>
<dbReference type="EMBL" id="VYQE01000003">
    <property type="protein sequence ID" value="KAA9007996.1"/>
    <property type="molecule type" value="Genomic_DNA"/>
</dbReference>
<proteinExistence type="predicted"/>
<dbReference type="RefSeq" id="WP_150445279.1">
    <property type="nucleotide sequence ID" value="NZ_VYQE01000003.1"/>
</dbReference>
<evidence type="ECO:0000259" key="1">
    <source>
        <dbReference type="Pfam" id="PF20056"/>
    </source>
</evidence>
<keyword evidence="3" id="KW-1185">Reference proteome</keyword>